<reference evidence="2 3" key="1">
    <citation type="journal article" date="2020" name="Nat. Commun.">
        <title>Genome of Tripterygium wilfordii and identification of cytochrome P450 involved in triptolide biosynthesis.</title>
        <authorList>
            <person name="Tu L."/>
            <person name="Su P."/>
            <person name="Zhang Z."/>
            <person name="Gao L."/>
            <person name="Wang J."/>
            <person name="Hu T."/>
            <person name="Zhou J."/>
            <person name="Zhang Y."/>
            <person name="Zhao Y."/>
            <person name="Liu Y."/>
            <person name="Song Y."/>
            <person name="Tong Y."/>
            <person name="Lu Y."/>
            <person name="Yang J."/>
            <person name="Xu C."/>
            <person name="Jia M."/>
            <person name="Peters R.J."/>
            <person name="Huang L."/>
            <person name="Gao W."/>
        </authorList>
    </citation>
    <scope>NUCLEOTIDE SEQUENCE [LARGE SCALE GENOMIC DNA]</scope>
    <source>
        <strain evidence="3">cv. XIE 37</strain>
        <tissue evidence="2">Leaf</tissue>
    </source>
</reference>
<sequence length="174" mass="18879">MHGYIIKNEVVLIVFMGTALIDLYGKSRLLETAIKSFGQMVVKEGCTSSAIIFSLGCNSRENQAFEMFEGMKSNGLRPNEITFVGVLTAWARAKLIESVWGALLGACKIHGAVVLGNEVGTRVLELQHLHCGQHVALSHINAGAEKWVHAADLRQAMLKSGIKNIPAYSSINSL</sequence>
<evidence type="ECO:0000313" key="2">
    <source>
        <dbReference type="EMBL" id="KAF5741424.1"/>
    </source>
</evidence>
<dbReference type="InterPro" id="IPR011990">
    <property type="entry name" value="TPR-like_helical_dom_sf"/>
</dbReference>
<keyword evidence="3" id="KW-1185">Reference proteome</keyword>
<dbReference type="PANTHER" id="PTHR47926">
    <property type="entry name" value="PENTATRICOPEPTIDE REPEAT-CONTAINING PROTEIN"/>
    <property type="match status" value="1"/>
</dbReference>
<name>A0A7J7D506_TRIWF</name>
<evidence type="ECO:0008006" key="4">
    <source>
        <dbReference type="Google" id="ProtNLM"/>
    </source>
</evidence>
<proteinExistence type="predicted"/>
<comment type="caution">
    <text evidence="2">The sequence shown here is derived from an EMBL/GenBank/DDBJ whole genome shotgun (WGS) entry which is preliminary data.</text>
</comment>
<dbReference type="NCBIfam" id="TIGR00756">
    <property type="entry name" value="PPR"/>
    <property type="match status" value="1"/>
</dbReference>
<dbReference type="InterPro" id="IPR046960">
    <property type="entry name" value="PPR_At4g14850-like_plant"/>
</dbReference>
<dbReference type="Pfam" id="PF01535">
    <property type="entry name" value="PPR"/>
    <property type="match status" value="2"/>
</dbReference>
<dbReference type="InterPro" id="IPR002885">
    <property type="entry name" value="PPR_rpt"/>
</dbReference>
<protein>
    <recommendedName>
        <fullName evidence="4">Pentatricopeptide repeat-containing protein</fullName>
    </recommendedName>
</protein>
<organism evidence="2 3">
    <name type="scientific">Tripterygium wilfordii</name>
    <name type="common">Thunder God vine</name>
    <dbReference type="NCBI Taxonomy" id="458696"/>
    <lineage>
        <taxon>Eukaryota</taxon>
        <taxon>Viridiplantae</taxon>
        <taxon>Streptophyta</taxon>
        <taxon>Embryophyta</taxon>
        <taxon>Tracheophyta</taxon>
        <taxon>Spermatophyta</taxon>
        <taxon>Magnoliopsida</taxon>
        <taxon>eudicotyledons</taxon>
        <taxon>Gunneridae</taxon>
        <taxon>Pentapetalae</taxon>
        <taxon>rosids</taxon>
        <taxon>fabids</taxon>
        <taxon>Celastrales</taxon>
        <taxon>Celastraceae</taxon>
        <taxon>Tripterygium</taxon>
    </lineage>
</organism>
<dbReference type="AlphaFoldDB" id="A0A7J7D506"/>
<evidence type="ECO:0000256" key="1">
    <source>
        <dbReference type="ARBA" id="ARBA00022737"/>
    </source>
</evidence>
<accession>A0A7J7D506</accession>
<keyword evidence="1" id="KW-0677">Repeat</keyword>
<dbReference type="Proteomes" id="UP000593562">
    <property type="component" value="Unassembled WGS sequence"/>
</dbReference>
<dbReference type="GO" id="GO:0009451">
    <property type="term" value="P:RNA modification"/>
    <property type="evidence" value="ECO:0007669"/>
    <property type="project" value="InterPro"/>
</dbReference>
<dbReference type="PANTHER" id="PTHR47926:SF348">
    <property type="entry name" value="PENTATRICOPEPTIDE REPEAT-CONTAINING PROTEIN"/>
    <property type="match status" value="1"/>
</dbReference>
<dbReference type="GO" id="GO:0003723">
    <property type="term" value="F:RNA binding"/>
    <property type="evidence" value="ECO:0007669"/>
    <property type="project" value="InterPro"/>
</dbReference>
<gene>
    <name evidence="2" type="ORF">HS088_TW10G00421</name>
</gene>
<dbReference type="Gene3D" id="1.25.40.10">
    <property type="entry name" value="Tetratricopeptide repeat domain"/>
    <property type="match status" value="1"/>
</dbReference>
<dbReference type="InParanoid" id="A0A7J7D506"/>
<evidence type="ECO:0000313" key="3">
    <source>
        <dbReference type="Proteomes" id="UP000593562"/>
    </source>
</evidence>
<dbReference type="EMBL" id="JAAARO010000010">
    <property type="protein sequence ID" value="KAF5741424.1"/>
    <property type="molecule type" value="Genomic_DNA"/>
</dbReference>